<comment type="similarity">
    <text evidence="1 6">Belongs to the glycosyl hydrolase 32 family.</text>
</comment>
<dbReference type="SMR" id="H6SHQ3"/>
<dbReference type="GO" id="GO:0004575">
    <property type="term" value="F:sucrose alpha-glucosidase activity"/>
    <property type="evidence" value="ECO:0007669"/>
    <property type="project" value="TreeGrafter"/>
</dbReference>
<dbReference type="Gene3D" id="2.115.10.20">
    <property type="entry name" value="Glycosyl hydrolase domain, family 43"/>
    <property type="match status" value="1"/>
</dbReference>
<reference evidence="9" key="2">
    <citation type="submission" date="2012-01" db="EMBL/GenBank/DDBJ databases">
        <authorList>
            <person name="Wang S."/>
        </authorList>
    </citation>
    <scope>NUCLEOTIDE SEQUENCE</scope>
    <source>
        <strain evidence="9">KRF1</strain>
    </source>
</reference>
<dbReference type="InterPro" id="IPR013148">
    <property type="entry name" value="Glyco_hydro_32_N"/>
</dbReference>
<dbReference type="PANTHER" id="PTHR42800:SF4">
    <property type="entry name" value="INVERTASE 2"/>
    <property type="match status" value="1"/>
</dbReference>
<keyword evidence="5 6" id="KW-0326">Glycosidase</keyword>
<dbReference type="Pfam" id="PF08244">
    <property type="entry name" value="Glyco_hydro_32C"/>
    <property type="match status" value="1"/>
</dbReference>
<keyword evidence="2" id="KW-0732">Signal</keyword>
<dbReference type="AlphaFoldDB" id="H6SHQ3"/>
<dbReference type="FunFam" id="2.115.10.20:FF:000002">
    <property type="entry name" value="Invertase 2"/>
    <property type="match status" value="1"/>
</dbReference>
<dbReference type="GO" id="GO:0005987">
    <property type="term" value="P:sucrose catabolic process"/>
    <property type="evidence" value="ECO:0007669"/>
    <property type="project" value="TreeGrafter"/>
</dbReference>
<organism evidence="9">
    <name type="scientific">Tanozyma kutaoensis</name>
    <dbReference type="NCBI Taxonomy" id="1142140"/>
    <lineage>
        <taxon>Eukaryota</taxon>
        <taxon>Fungi</taxon>
        <taxon>Dikarya</taxon>
        <taxon>Ascomycota</taxon>
        <taxon>Saccharomycotina</taxon>
        <taxon>Pichiomycetes</taxon>
        <taxon>Metschnikowiaceae</taxon>
        <taxon>Tanozyma</taxon>
    </lineage>
</organism>
<sequence length="511" mass="57436">MHIFLLALLPLAWAFQRPLVHFTPTRGWMNDPNGLFYDEKNSLWHMYYQYNPDHIVWSEPVYWGHATSKDLTQWHDHGAALGSDNVQDGIFSGNIVVDRNNTSGFFNSSVDPELRIVAIYTLNTPEEQTQDIAYSLDGGYSFVKYAHNPVLSHNLTQFRDPKVFWHAPSSQWVMVVAMSQQYKVQIYGSADLKHWVLHSNFTLGVLGFQYECPGLVEVPVENSTDTRWVLFVAINPGLPLGGSANQYFVGDFDGFTFTPDDSQARFMDYGKDFYAYQVFDNVPKEHGVVGVAWASNWQYCAVVPATTWRSSMSLARNMTLARRHVNPETEMLTLIQRPVLGSLVRRSNRHTGNVTVHTPLTFNSSATGVFEFDLTFKVKAQNCSTAQLQVLAGARVNGTLQLVRAGYDNAVTLFFADRAMDTEINKNPFFTDKTAAYVDPYAYDGEAPVFKMYGVVDGNVMEVHLNDGLGSMTNTFFLDGDAKPDFLELSSTCPGMYSVEYSVAELTLDST</sequence>
<evidence type="ECO:0000256" key="3">
    <source>
        <dbReference type="ARBA" id="ARBA00022801"/>
    </source>
</evidence>
<dbReference type="EMBL" id="HE660028">
    <property type="protein sequence ID" value="CCF77887.1"/>
    <property type="molecule type" value="Genomic_DNA"/>
</dbReference>
<protein>
    <submittedName>
        <fullName evidence="9">Inulinase</fullName>
    </submittedName>
</protein>
<evidence type="ECO:0000313" key="9">
    <source>
        <dbReference type="EMBL" id="CCF77887.1"/>
    </source>
</evidence>
<evidence type="ECO:0000256" key="5">
    <source>
        <dbReference type="ARBA" id="ARBA00023295"/>
    </source>
</evidence>
<dbReference type="InterPro" id="IPR013189">
    <property type="entry name" value="Glyco_hydro_32_C"/>
</dbReference>
<name>H6SHQ3_9ASCO</name>
<proteinExistence type="inferred from homology"/>
<dbReference type="SUPFAM" id="SSF49899">
    <property type="entry name" value="Concanavalin A-like lectins/glucanases"/>
    <property type="match status" value="1"/>
</dbReference>
<dbReference type="InterPro" id="IPR013320">
    <property type="entry name" value="ConA-like_dom_sf"/>
</dbReference>
<dbReference type="PROSITE" id="PS00609">
    <property type="entry name" value="GLYCOSYL_HYDROL_F32"/>
    <property type="match status" value="1"/>
</dbReference>
<dbReference type="GO" id="GO:0000324">
    <property type="term" value="C:fungal-type vacuole"/>
    <property type="evidence" value="ECO:0007669"/>
    <property type="project" value="TreeGrafter"/>
</dbReference>
<evidence type="ECO:0000256" key="1">
    <source>
        <dbReference type="ARBA" id="ARBA00009902"/>
    </source>
</evidence>
<feature type="domain" description="Glycosyl hydrolase family 32 N-terminal" evidence="7">
    <location>
        <begin position="21"/>
        <end position="322"/>
    </location>
</feature>
<dbReference type="GO" id="GO:0005576">
    <property type="term" value="C:extracellular region"/>
    <property type="evidence" value="ECO:0007669"/>
    <property type="project" value="UniProtKB-ARBA"/>
</dbReference>
<reference evidence="9" key="1">
    <citation type="journal article" date="2012" name="Appl. Microbiol. Biotechnol.">
        <title>Purification and characterization of a novel extracellular inulinase from a new yeast species Candida kutaonensis sp. nov. KRF1(T).</title>
        <authorList>
            <person name="Yuan B."/>
            <person name="Hu N."/>
            <person name="Sun J."/>
            <person name="Wang S.A."/>
            <person name="Li F.L."/>
        </authorList>
    </citation>
    <scope>NUCLEOTIDE SEQUENCE</scope>
    <source>
        <strain evidence="9">KRF1</strain>
    </source>
</reference>
<feature type="domain" description="Glycosyl hydrolase family 32 C-terminal" evidence="8">
    <location>
        <begin position="346"/>
        <end position="479"/>
    </location>
</feature>
<dbReference type="InterPro" id="IPR018053">
    <property type="entry name" value="Glyco_hydro_32_AS"/>
</dbReference>
<accession>H6SHQ3</accession>
<evidence type="ECO:0000259" key="8">
    <source>
        <dbReference type="Pfam" id="PF08244"/>
    </source>
</evidence>
<evidence type="ECO:0000259" key="7">
    <source>
        <dbReference type="Pfam" id="PF00251"/>
    </source>
</evidence>
<evidence type="ECO:0000256" key="2">
    <source>
        <dbReference type="ARBA" id="ARBA00022729"/>
    </source>
</evidence>
<evidence type="ECO:0000256" key="6">
    <source>
        <dbReference type="RuleBase" id="RU362110"/>
    </source>
</evidence>
<dbReference type="SUPFAM" id="SSF75005">
    <property type="entry name" value="Arabinanase/levansucrase/invertase"/>
    <property type="match status" value="1"/>
</dbReference>
<dbReference type="Gene3D" id="2.60.120.560">
    <property type="entry name" value="Exo-inulinase, domain 1"/>
    <property type="match status" value="1"/>
</dbReference>
<dbReference type="CDD" id="cd18622">
    <property type="entry name" value="GH32_Inu-like"/>
    <property type="match status" value="1"/>
</dbReference>
<dbReference type="InterPro" id="IPR023296">
    <property type="entry name" value="Glyco_hydro_beta-prop_sf"/>
</dbReference>
<keyword evidence="4" id="KW-0325">Glycoprotein</keyword>
<dbReference type="Pfam" id="PF00251">
    <property type="entry name" value="Glyco_hydro_32N"/>
    <property type="match status" value="1"/>
</dbReference>
<dbReference type="InterPro" id="IPR001362">
    <property type="entry name" value="Glyco_hydro_32"/>
</dbReference>
<dbReference type="PANTHER" id="PTHR42800">
    <property type="entry name" value="EXOINULINASE INUD (AFU_ORTHOLOGUE AFUA_5G00480)"/>
    <property type="match status" value="1"/>
</dbReference>
<evidence type="ECO:0000256" key="4">
    <source>
        <dbReference type="ARBA" id="ARBA00023180"/>
    </source>
</evidence>
<keyword evidence="3 6" id="KW-0378">Hydrolase</keyword>
<dbReference type="SMART" id="SM00640">
    <property type="entry name" value="Glyco_32"/>
    <property type="match status" value="1"/>
</dbReference>